<dbReference type="PANTHER" id="PTHR32089:SF112">
    <property type="entry name" value="LYSOZYME-LIKE PROTEIN-RELATED"/>
    <property type="match status" value="1"/>
</dbReference>
<dbReference type="PANTHER" id="PTHR32089">
    <property type="entry name" value="METHYL-ACCEPTING CHEMOTAXIS PROTEIN MCPB"/>
    <property type="match status" value="1"/>
</dbReference>
<dbReference type="Gene3D" id="1.10.287.950">
    <property type="entry name" value="Methyl-accepting chemotaxis protein"/>
    <property type="match status" value="1"/>
</dbReference>
<dbReference type="Proteomes" id="UP001595478">
    <property type="component" value="Unassembled WGS sequence"/>
</dbReference>
<evidence type="ECO:0000259" key="5">
    <source>
        <dbReference type="PROSITE" id="PS50111"/>
    </source>
</evidence>
<name>A0ABV7FIV6_9ALTE</name>
<accession>A0ABV7FIV6</accession>
<gene>
    <name evidence="6" type="ORF">ACFOHL_01095</name>
</gene>
<reference evidence="7" key="1">
    <citation type="journal article" date="2019" name="Int. J. Syst. Evol. Microbiol.">
        <title>The Global Catalogue of Microorganisms (GCM) 10K type strain sequencing project: providing services to taxonomists for standard genome sequencing and annotation.</title>
        <authorList>
            <consortium name="The Broad Institute Genomics Platform"/>
            <consortium name="The Broad Institute Genome Sequencing Center for Infectious Disease"/>
            <person name="Wu L."/>
            <person name="Ma J."/>
        </authorList>
    </citation>
    <scope>NUCLEOTIDE SEQUENCE [LARGE SCALE GENOMIC DNA]</scope>
    <source>
        <strain evidence="7">KCTC 52473</strain>
    </source>
</reference>
<evidence type="ECO:0000313" key="7">
    <source>
        <dbReference type="Proteomes" id="UP001595478"/>
    </source>
</evidence>
<protein>
    <submittedName>
        <fullName evidence="6">Methyl-accepting chemotaxis protein</fullName>
    </submittedName>
</protein>
<sequence length="544" mass="59780">MLRKLYNLSMASKSRVLISALLFQVSIVLISVYELAKIQTFTQLQGEHYFAVNEVQIRAIALEDTSNPEIFNELLFARSNDVKKQGIESLMKRANEIVQICLDRLNFAERLLFQAVGFGETIEICKSGLKDTAEALKVIQLLREPAFSQDSNTLNRLINLVEKNARESNQFAVLMPEVASFVRGFVFSVVPILSIIAASCLLIILKDMRKKLTLLSSKMQVMRETNTLSERITLTDCDEETTKDEVVLVCRDFNAMVNQFETVIKDISNMSEILYVATKPLYDSSQQSKSKMAEQSSVADKIVISMEGFVGAINEIGENTNNTSNSANQGYEETQAGRSAILKAKTSVEQLSDSAKGMQDAITSLNSSSSEIALIIDVIRDISEQTNLLALNAAIEAARAGEQGRGFAVVADEVRSLASRTQQSTEKIDEMITTLQSGTADTVTLIDSNGKLVSELMGEMNSADSVLDSIASSTEQIKDMNVQIAAATQEQIYTVGEIQQGVTQMKDISTDTSDAVTEVLQSFEQISSVIKSMNSTVETFKVSK</sequence>
<dbReference type="RefSeq" id="WP_376918353.1">
    <property type="nucleotide sequence ID" value="NZ_JBHRSW010000004.1"/>
</dbReference>
<keyword evidence="4" id="KW-0812">Transmembrane</keyword>
<evidence type="ECO:0000313" key="6">
    <source>
        <dbReference type="EMBL" id="MFC3120212.1"/>
    </source>
</evidence>
<dbReference type="SMART" id="SM00283">
    <property type="entry name" value="MA"/>
    <property type="match status" value="1"/>
</dbReference>
<organism evidence="6 7">
    <name type="scientific">Agaribacter flavus</name>
    <dbReference type="NCBI Taxonomy" id="1902781"/>
    <lineage>
        <taxon>Bacteria</taxon>
        <taxon>Pseudomonadati</taxon>
        <taxon>Pseudomonadota</taxon>
        <taxon>Gammaproteobacteria</taxon>
        <taxon>Alteromonadales</taxon>
        <taxon>Alteromonadaceae</taxon>
        <taxon>Agaribacter</taxon>
    </lineage>
</organism>
<keyword evidence="7" id="KW-1185">Reference proteome</keyword>
<dbReference type="SUPFAM" id="SSF58104">
    <property type="entry name" value="Methyl-accepting chemotaxis protein (MCP) signaling domain"/>
    <property type="match status" value="1"/>
</dbReference>
<evidence type="ECO:0000256" key="1">
    <source>
        <dbReference type="ARBA" id="ARBA00004370"/>
    </source>
</evidence>
<feature type="transmembrane region" description="Helical" evidence="4">
    <location>
        <begin position="185"/>
        <end position="205"/>
    </location>
</feature>
<dbReference type="CDD" id="cd11386">
    <property type="entry name" value="MCP_signal"/>
    <property type="match status" value="1"/>
</dbReference>
<proteinExistence type="predicted"/>
<evidence type="ECO:0000256" key="2">
    <source>
        <dbReference type="ARBA" id="ARBA00023224"/>
    </source>
</evidence>
<keyword evidence="4" id="KW-0472">Membrane</keyword>
<dbReference type="InterPro" id="IPR004089">
    <property type="entry name" value="MCPsignal_dom"/>
</dbReference>
<feature type="domain" description="Methyl-accepting transducer" evidence="5">
    <location>
        <begin position="270"/>
        <end position="506"/>
    </location>
</feature>
<keyword evidence="4" id="KW-1133">Transmembrane helix</keyword>
<evidence type="ECO:0000256" key="4">
    <source>
        <dbReference type="SAM" id="Phobius"/>
    </source>
</evidence>
<dbReference type="Pfam" id="PF00015">
    <property type="entry name" value="MCPsignal"/>
    <property type="match status" value="1"/>
</dbReference>
<evidence type="ECO:0000256" key="3">
    <source>
        <dbReference type="PROSITE-ProRule" id="PRU00284"/>
    </source>
</evidence>
<keyword evidence="2 3" id="KW-0807">Transducer</keyword>
<comment type="caution">
    <text evidence="6">The sequence shown here is derived from an EMBL/GenBank/DDBJ whole genome shotgun (WGS) entry which is preliminary data.</text>
</comment>
<dbReference type="EMBL" id="JBHRSW010000004">
    <property type="protein sequence ID" value="MFC3120212.1"/>
    <property type="molecule type" value="Genomic_DNA"/>
</dbReference>
<comment type="subcellular location">
    <subcellularLocation>
        <location evidence="1">Membrane</location>
    </subcellularLocation>
</comment>
<dbReference type="PROSITE" id="PS50111">
    <property type="entry name" value="CHEMOTAXIS_TRANSDUC_2"/>
    <property type="match status" value="1"/>
</dbReference>